<dbReference type="GeneID" id="18874329"/>
<dbReference type="eggNOG" id="ENOG502RFM4">
    <property type="taxonomic scope" value="Eukaryota"/>
</dbReference>
<keyword evidence="3" id="KW-1185">Reference proteome</keyword>
<accession>G3AS02</accession>
<feature type="compositionally biased region" description="Polar residues" evidence="1">
    <location>
        <begin position="30"/>
        <end position="39"/>
    </location>
</feature>
<dbReference type="EMBL" id="GL996503">
    <property type="protein sequence ID" value="EGW31851.1"/>
    <property type="molecule type" value="Genomic_DNA"/>
</dbReference>
<protein>
    <submittedName>
        <fullName evidence="2">Uncharacterized protein</fullName>
    </submittedName>
</protein>
<gene>
    <name evidence="2" type="ORF">SPAPADRAFT_62461</name>
</gene>
<evidence type="ECO:0000313" key="2">
    <source>
        <dbReference type="EMBL" id="EGW31851.1"/>
    </source>
</evidence>
<feature type="region of interest" description="Disordered" evidence="1">
    <location>
        <begin position="25"/>
        <end position="50"/>
    </location>
</feature>
<dbReference type="RefSeq" id="XP_007376629.1">
    <property type="nucleotide sequence ID" value="XM_007376567.1"/>
</dbReference>
<dbReference type="InParanoid" id="G3AS02"/>
<dbReference type="OMA" id="IVNQDHT"/>
<dbReference type="KEGG" id="spaa:SPAPADRAFT_62461"/>
<evidence type="ECO:0000256" key="1">
    <source>
        <dbReference type="SAM" id="MobiDB-lite"/>
    </source>
</evidence>
<feature type="compositionally biased region" description="Low complexity" evidence="1">
    <location>
        <begin position="102"/>
        <end position="113"/>
    </location>
</feature>
<feature type="region of interest" description="Disordered" evidence="1">
    <location>
        <begin position="190"/>
        <end position="230"/>
    </location>
</feature>
<dbReference type="AlphaFoldDB" id="G3AS02"/>
<dbReference type="OrthoDB" id="4026802at2759"/>
<dbReference type="HOGENOM" id="CLU_802079_0_0_1"/>
<proteinExistence type="predicted"/>
<evidence type="ECO:0000313" key="3">
    <source>
        <dbReference type="Proteomes" id="UP000000709"/>
    </source>
</evidence>
<reference evidence="2 3" key="1">
    <citation type="journal article" date="2011" name="Proc. Natl. Acad. Sci. U.S.A.">
        <title>Comparative genomics of xylose-fermenting fungi for enhanced biofuel production.</title>
        <authorList>
            <person name="Wohlbach D.J."/>
            <person name="Kuo A."/>
            <person name="Sato T.K."/>
            <person name="Potts K.M."/>
            <person name="Salamov A.A."/>
            <person name="LaButti K.M."/>
            <person name="Sun H."/>
            <person name="Clum A."/>
            <person name="Pangilinan J.L."/>
            <person name="Lindquist E.A."/>
            <person name="Lucas S."/>
            <person name="Lapidus A."/>
            <person name="Jin M."/>
            <person name="Gunawan C."/>
            <person name="Balan V."/>
            <person name="Dale B.E."/>
            <person name="Jeffries T.W."/>
            <person name="Zinkel R."/>
            <person name="Barry K.W."/>
            <person name="Grigoriev I.V."/>
            <person name="Gasch A.P."/>
        </authorList>
    </citation>
    <scope>NUCLEOTIDE SEQUENCE [LARGE SCALE GENOMIC DNA]</scope>
    <source>
        <strain evidence="3">NRRL Y-27907 / 11-Y1</strain>
    </source>
</reference>
<feature type="compositionally biased region" description="Low complexity" evidence="1">
    <location>
        <begin position="200"/>
        <end position="215"/>
    </location>
</feature>
<name>G3AS02_SPAPN</name>
<dbReference type="Proteomes" id="UP000000709">
    <property type="component" value="Unassembled WGS sequence"/>
</dbReference>
<feature type="region of interest" description="Disordered" evidence="1">
    <location>
        <begin position="84"/>
        <end position="113"/>
    </location>
</feature>
<sequence>MLRSQSINSLGEHKRNKSSSFFSAFRTKKSQSQLQPANDNSSLLSNVSRRSRRSLSTTISAFNLSEMVHEDYDEDKENVYEYSNVNEKPLRPRSSAPMLNKSTPSSATTSTTNSLAASKFYSTSRRSIRSSMFMLARVGSRQVLPSQQEHPEIHIHHDQVNISTPESTLTETAPNSIDINVDSIFDQSSITCGDSENDDYSLSSSSTRHPSPNNSPDKRVVSHAHSSSIELQPARLHRTINSYNINDFMQGMNEDDDVIITRLPISNRKSIELENKQIEQLNQKLNQETPDNWKLNISLVGNIVFVTGNAKSESELSYFMKDLDDINYLDALTNEDYISQINVNDD</sequence>
<organism evidence="3">
    <name type="scientific">Spathaspora passalidarum (strain NRRL Y-27907 / 11-Y1)</name>
    <dbReference type="NCBI Taxonomy" id="619300"/>
    <lineage>
        <taxon>Eukaryota</taxon>
        <taxon>Fungi</taxon>
        <taxon>Dikarya</taxon>
        <taxon>Ascomycota</taxon>
        <taxon>Saccharomycotina</taxon>
        <taxon>Pichiomycetes</taxon>
        <taxon>Debaryomycetaceae</taxon>
        <taxon>Spathaspora</taxon>
    </lineage>
</organism>